<dbReference type="Gene3D" id="3.40.50.10090">
    <property type="match status" value="2"/>
</dbReference>
<comment type="caution">
    <text evidence="2">The sequence shown here is derived from an EMBL/GenBank/DDBJ whole genome shotgun (WGS) entry which is preliminary data.</text>
</comment>
<evidence type="ECO:0000259" key="1">
    <source>
        <dbReference type="Pfam" id="PF02602"/>
    </source>
</evidence>
<evidence type="ECO:0000313" key="2">
    <source>
        <dbReference type="EMBL" id="MBK3331772.1"/>
    </source>
</evidence>
<sequence length="243" mass="27832">MKKVIITREKKQGEKTARLLEKYGLEAVIFPTIKFEPLSFPVEKIKKADVVIFSSQNGVRFFMEQFSPDLLKEKVIIATGEKTGEKLKEYGIKEYILPDRYDSSGVAQLIKKSKKMKGKRIALIRPLEGLDTTVKIVGEYAKVETVPVYRTVINIPENREEVKKRIHSGEIDYIVFSSPSTFINFTKIFPQEWRNLLKILKIGVIGKTTAKALEEKGIKPDIIPEKFTMEELAKKIRQQADPD</sequence>
<dbReference type="InterPro" id="IPR039793">
    <property type="entry name" value="UROS/Hem4"/>
</dbReference>
<dbReference type="EMBL" id="JAACYA010000001">
    <property type="protein sequence ID" value="MBK3331772.1"/>
    <property type="molecule type" value="Genomic_DNA"/>
</dbReference>
<keyword evidence="3" id="KW-1185">Reference proteome</keyword>
<accession>A0ABS1GFS7</accession>
<dbReference type="SUPFAM" id="SSF69618">
    <property type="entry name" value="HemD-like"/>
    <property type="match status" value="1"/>
</dbReference>
<evidence type="ECO:0000313" key="3">
    <source>
        <dbReference type="Proteomes" id="UP000772812"/>
    </source>
</evidence>
<dbReference type="PANTHER" id="PTHR40082:SF1">
    <property type="entry name" value="BLR5956 PROTEIN"/>
    <property type="match status" value="1"/>
</dbReference>
<protein>
    <submittedName>
        <fullName evidence="2">Uroporphyrinogen-III synthase</fullName>
    </submittedName>
</protein>
<dbReference type="PANTHER" id="PTHR40082">
    <property type="entry name" value="BLR5956 PROTEIN"/>
    <property type="match status" value="1"/>
</dbReference>
<reference evidence="2 3" key="1">
    <citation type="journal article" date="2021" name="Syst. Appl. Microbiol.">
        <title>Persephonella atlantica sp. nov.: How to adapt to physico-chemical gradients in high temperature hydrothermal habitats.</title>
        <authorList>
            <person name="Francois D.X."/>
            <person name="Godfroy A."/>
            <person name="Mathien C."/>
            <person name="Aube J."/>
            <person name="Cathalot C."/>
            <person name="Lesongeur F."/>
            <person name="L'Haridon S."/>
            <person name="Philippon X."/>
            <person name="Roussel E.G."/>
        </authorList>
    </citation>
    <scope>NUCLEOTIDE SEQUENCE [LARGE SCALE GENOMIC DNA]</scope>
    <source>
        <strain evidence="2 3">MO1340</strain>
    </source>
</reference>
<dbReference type="InterPro" id="IPR003754">
    <property type="entry name" value="4pyrrol_synth_uPrphyn_synth"/>
</dbReference>
<organism evidence="2 3">
    <name type="scientific">Persephonella atlantica</name>
    <dbReference type="NCBI Taxonomy" id="2699429"/>
    <lineage>
        <taxon>Bacteria</taxon>
        <taxon>Pseudomonadati</taxon>
        <taxon>Aquificota</taxon>
        <taxon>Aquificia</taxon>
        <taxon>Aquificales</taxon>
        <taxon>Hydrogenothermaceae</taxon>
        <taxon>Persephonella</taxon>
    </lineage>
</organism>
<name>A0ABS1GFS7_9AQUI</name>
<dbReference type="CDD" id="cd06578">
    <property type="entry name" value="HemD"/>
    <property type="match status" value="1"/>
</dbReference>
<feature type="domain" description="Tetrapyrrole biosynthesis uroporphyrinogen III synthase" evidence="1">
    <location>
        <begin position="15"/>
        <end position="233"/>
    </location>
</feature>
<dbReference type="InterPro" id="IPR036108">
    <property type="entry name" value="4pyrrol_syn_uPrphyn_synt_sf"/>
</dbReference>
<dbReference type="Pfam" id="PF02602">
    <property type="entry name" value="HEM4"/>
    <property type="match status" value="1"/>
</dbReference>
<proteinExistence type="predicted"/>
<dbReference type="Proteomes" id="UP000772812">
    <property type="component" value="Unassembled WGS sequence"/>
</dbReference>
<gene>
    <name evidence="2" type="ORF">GWK41_01670</name>
</gene>
<dbReference type="RefSeq" id="WP_200673176.1">
    <property type="nucleotide sequence ID" value="NZ_JAACYA010000001.1"/>
</dbReference>